<dbReference type="Proteomes" id="UP000605846">
    <property type="component" value="Unassembled WGS sequence"/>
</dbReference>
<gene>
    <name evidence="1" type="ORF">EC973_001091</name>
</gene>
<evidence type="ECO:0000313" key="2">
    <source>
        <dbReference type="Proteomes" id="UP000605846"/>
    </source>
</evidence>
<evidence type="ECO:0000313" key="1">
    <source>
        <dbReference type="EMBL" id="KAF7724427.1"/>
    </source>
</evidence>
<reference evidence="1" key="1">
    <citation type="submission" date="2020-01" db="EMBL/GenBank/DDBJ databases">
        <title>Genome Sequencing of Three Apophysomyces-Like Fungal Strains Confirms a Novel Fungal Genus in the Mucoromycota with divergent Burkholderia-like Endosymbiotic Bacteria.</title>
        <authorList>
            <person name="Stajich J.E."/>
            <person name="Macias A.M."/>
            <person name="Carter-House D."/>
            <person name="Lovett B."/>
            <person name="Kasson L.R."/>
            <person name="Berry K."/>
            <person name="Grigoriev I."/>
            <person name="Chang Y."/>
            <person name="Spatafora J."/>
            <person name="Kasson M.T."/>
        </authorList>
    </citation>
    <scope>NUCLEOTIDE SEQUENCE</scope>
    <source>
        <strain evidence="1">NRRL A-21654</strain>
    </source>
</reference>
<comment type="caution">
    <text evidence="1">The sequence shown here is derived from an EMBL/GenBank/DDBJ whole genome shotgun (WGS) entry which is preliminary data.</text>
</comment>
<proteinExistence type="predicted"/>
<sequence>MDSEETLIQNGNARLDPFISYNTWIHCLKEISKYLQYCYRRQEPAKLSRFIGNNTKLILQTLPNISSEEGLRRQWPARFVSAAKTLRFPAGAWENDSGRVDWNTLAAKKMEIESQRREKTLGAKRKRKTVELFEREHEYVGEELENLQMGYYAPELSDKRGRQRIRDEIDDFFDPNSPVTNVESLFTAEEPENFEPSDEFLQSTADTQEASTWQTLLCKYEEAYKAMDDARKWRLSTGKVVEDAVYEFGRRCTEEHLSHSFVIDISDPSYITSGTFSQLEMDEIGQTNPKPTPEMPEDLYSYIQTYRKNNLSDLRRVIFSTQTWDQNFDRRTHFDHDWIRQTVYDL</sequence>
<dbReference type="OrthoDB" id="2385582at2759"/>
<dbReference type="AlphaFoldDB" id="A0A8H7ENU8"/>
<name>A0A8H7ENU8_9FUNG</name>
<keyword evidence="2" id="KW-1185">Reference proteome</keyword>
<protein>
    <submittedName>
        <fullName evidence="1">Uncharacterized protein</fullName>
    </submittedName>
</protein>
<accession>A0A8H7ENU8</accession>
<dbReference type="EMBL" id="JABAYA010000120">
    <property type="protein sequence ID" value="KAF7724427.1"/>
    <property type="molecule type" value="Genomic_DNA"/>
</dbReference>
<organism evidence="1 2">
    <name type="scientific">Apophysomyces ossiformis</name>
    <dbReference type="NCBI Taxonomy" id="679940"/>
    <lineage>
        <taxon>Eukaryota</taxon>
        <taxon>Fungi</taxon>
        <taxon>Fungi incertae sedis</taxon>
        <taxon>Mucoromycota</taxon>
        <taxon>Mucoromycotina</taxon>
        <taxon>Mucoromycetes</taxon>
        <taxon>Mucorales</taxon>
        <taxon>Mucorineae</taxon>
        <taxon>Mucoraceae</taxon>
        <taxon>Apophysomyces</taxon>
    </lineage>
</organism>